<proteinExistence type="predicted"/>
<organism evidence="1 2">
    <name type="scientific">Rhizobium hainanense</name>
    <dbReference type="NCBI Taxonomy" id="52131"/>
    <lineage>
        <taxon>Bacteria</taxon>
        <taxon>Pseudomonadati</taxon>
        <taxon>Pseudomonadota</taxon>
        <taxon>Alphaproteobacteria</taxon>
        <taxon>Hyphomicrobiales</taxon>
        <taxon>Rhizobiaceae</taxon>
        <taxon>Rhizobium/Agrobacterium group</taxon>
        <taxon>Rhizobium</taxon>
    </lineage>
</organism>
<evidence type="ECO:0000313" key="2">
    <source>
        <dbReference type="Proteomes" id="UP000186228"/>
    </source>
</evidence>
<sequence length="79" mass="9026">MYVAGEKMLFGTITRIWNYSCRSKMDAVMDVQCCDSAVQPFIENSAGTQISCYIFDKCLEGCGAIFRYPWQCPRSPFFV</sequence>
<dbReference type="AlphaFoldDB" id="A0A1C3VHT0"/>
<protein>
    <submittedName>
        <fullName evidence="1">Uncharacterized protein</fullName>
    </submittedName>
</protein>
<evidence type="ECO:0000313" key="1">
    <source>
        <dbReference type="EMBL" id="SCB27333.1"/>
    </source>
</evidence>
<dbReference type="STRING" id="52131.GA0061100_106143"/>
<keyword evidence="2" id="KW-1185">Reference proteome</keyword>
<accession>A0A1C3VHT0</accession>
<gene>
    <name evidence="1" type="ORF">GA0061100_106143</name>
</gene>
<reference evidence="2" key="1">
    <citation type="submission" date="2016-08" db="EMBL/GenBank/DDBJ databases">
        <authorList>
            <person name="Varghese N."/>
            <person name="Submissions Spin"/>
        </authorList>
    </citation>
    <scope>NUCLEOTIDE SEQUENCE [LARGE SCALE GENOMIC DNA]</scope>
    <source>
        <strain evidence="2">CCBAU 57015</strain>
    </source>
</reference>
<dbReference type="Proteomes" id="UP000186228">
    <property type="component" value="Unassembled WGS sequence"/>
</dbReference>
<dbReference type="EMBL" id="FMAC01000006">
    <property type="protein sequence ID" value="SCB27333.1"/>
    <property type="molecule type" value="Genomic_DNA"/>
</dbReference>
<name>A0A1C3VHT0_9HYPH</name>